<dbReference type="AlphaFoldDB" id="A0A6A5C7J4"/>
<dbReference type="PRINTS" id="PR00405">
    <property type="entry name" value="REVINTRACTNG"/>
</dbReference>
<dbReference type="InterPro" id="IPR037278">
    <property type="entry name" value="ARFGAP/RecO"/>
</dbReference>
<evidence type="ECO:0000313" key="9">
    <source>
        <dbReference type="Proteomes" id="UP000444721"/>
    </source>
</evidence>
<dbReference type="GO" id="GO:0005096">
    <property type="term" value="F:GTPase activator activity"/>
    <property type="evidence" value="ECO:0007669"/>
    <property type="project" value="UniProtKB-KW"/>
</dbReference>
<evidence type="ECO:0000256" key="2">
    <source>
        <dbReference type="ARBA" id="ARBA00022723"/>
    </source>
</evidence>
<keyword evidence="3 5" id="KW-0863">Zinc-finger</keyword>
<evidence type="ECO:0000256" key="4">
    <source>
        <dbReference type="ARBA" id="ARBA00022833"/>
    </source>
</evidence>
<dbReference type="GeneID" id="68119622"/>
<feature type="compositionally biased region" description="Polar residues" evidence="6">
    <location>
        <begin position="133"/>
        <end position="143"/>
    </location>
</feature>
<keyword evidence="1" id="KW-0343">GTPase activation</keyword>
<dbReference type="PROSITE" id="PS50115">
    <property type="entry name" value="ARFGAP"/>
    <property type="match status" value="1"/>
</dbReference>
<keyword evidence="2" id="KW-0479">Metal-binding</keyword>
<dbReference type="CDD" id="cd08959">
    <property type="entry name" value="ArfGap_ArfGap1_like"/>
    <property type="match status" value="1"/>
</dbReference>
<feature type="domain" description="Arf-GAP" evidence="7">
    <location>
        <begin position="10"/>
        <end position="112"/>
    </location>
</feature>
<feature type="region of interest" description="Disordered" evidence="6">
    <location>
        <begin position="266"/>
        <end position="328"/>
    </location>
</feature>
<dbReference type="Proteomes" id="UP000444721">
    <property type="component" value="Unassembled WGS sequence"/>
</dbReference>
<dbReference type="EMBL" id="VFQX01000013">
    <property type="protein sequence ID" value="KAF0981750.1"/>
    <property type="molecule type" value="Genomic_DNA"/>
</dbReference>
<organism evidence="8 9">
    <name type="scientific">Naegleria fowleri</name>
    <name type="common">Brain eating amoeba</name>
    <dbReference type="NCBI Taxonomy" id="5763"/>
    <lineage>
        <taxon>Eukaryota</taxon>
        <taxon>Discoba</taxon>
        <taxon>Heterolobosea</taxon>
        <taxon>Tetramitia</taxon>
        <taxon>Eutetramitia</taxon>
        <taxon>Vahlkampfiidae</taxon>
        <taxon>Naegleria</taxon>
    </lineage>
</organism>
<dbReference type="GO" id="GO:0008270">
    <property type="term" value="F:zinc ion binding"/>
    <property type="evidence" value="ECO:0007669"/>
    <property type="project" value="UniProtKB-KW"/>
</dbReference>
<feature type="compositionally biased region" description="Polar residues" evidence="6">
    <location>
        <begin position="275"/>
        <end position="290"/>
    </location>
</feature>
<dbReference type="GO" id="GO:0048205">
    <property type="term" value="P:COPI coating of Golgi vesicle"/>
    <property type="evidence" value="ECO:0007669"/>
    <property type="project" value="TreeGrafter"/>
</dbReference>
<sequence>MATEEHQRNWQILKKLRERPENKVCIDCPTKNPDWCSLQYGVFFCLSCSGEHRGLGVDVSFVKSAVLDKWSDEQVQSLVHGGNKKAREYFASKGIDKLSIKQKYNSKAAKEYAALLKQQIAKANEGAEKKPTLTVNTEDMNTSPHEKVKSAPPPKTNNNLDWDFEQEMMKDIVSSPSPTTPQVNNEPKYKVLTSASSDPNKTKIKSHLHQNTKSSSASSTGKDIFSQDAYLKSKNSKNEINDEDDFFGKEGVSEKQVINDDDFFDNDWDKDFDDQGSSHNIKKASSSPNISSRDNEYGNNNNSYNNSNNRYSGIGSSNGSYTPTNTYGASGDKYRGIGSSYTDRRKNTLSGMSLTEMSSSDLAFYLSEQAKDVANKTKEVSSYLGDQLQVVSHNVTNWFNSMMQPNEHK</sequence>
<dbReference type="PANTHER" id="PTHR45686:SF4">
    <property type="entry name" value="ADP-RIBOSYLATION FACTOR GTPASE ACTIVATING PROTEIN 3, ISOFORM H"/>
    <property type="match status" value="1"/>
</dbReference>
<dbReference type="Pfam" id="PF01412">
    <property type="entry name" value="ArfGap"/>
    <property type="match status" value="1"/>
</dbReference>
<feature type="region of interest" description="Disordered" evidence="6">
    <location>
        <begin position="192"/>
        <end position="221"/>
    </location>
</feature>
<dbReference type="OrthoDB" id="983479at2759"/>
<feature type="compositionally biased region" description="Polar residues" evidence="6">
    <location>
        <begin position="211"/>
        <end position="221"/>
    </location>
</feature>
<dbReference type="Gene3D" id="1.10.220.150">
    <property type="entry name" value="Arf GTPase activating protein"/>
    <property type="match status" value="1"/>
</dbReference>
<dbReference type="InterPro" id="IPR001164">
    <property type="entry name" value="ArfGAP_dom"/>
</dbReference>
<dbReference type="SMART" id="SM00105">
    <property type="entry name" value="ArfGap"/>
    <property type="match status" value="1"/>
</dbReference>
<dbReference type="InterPro" id="IPR038508">
    <property type="entry name" value="ArfGAP_dom_sf"/>
</dbReference>
<proteinExistence type="predicted"/>
<gene>
    <name evidence="8" type="ORF">FDP41_012407</name>
</gene>
<dbReference type="GO" id="GO:0000139">
    <property type="term" value="C:Golgi membrane"/>
    <property type="evidence" value="ECO:0007669"/>
    <property type="project" value="GOC"/>
</dbReference>
<keyword evidence="9" id="KW-1185">Reference proteome</keyword>
<evidence type="ECO:0000256" key="6">
    <source>
        <dbReference type="SAM" id="MobiDB-lite"/>
    </source>
</evidence>
<feature type="compositionally biased region" description="Low complexity" evidence="6">
    <location>
        <begin position="297"/>
        <end position="321"/>
    </location>
</feature>
<keyword evidence="4" id="KW-0862">Zinc</keyword>
<dbReference type="VEuPathDB" id="AmoebaDB:NfTy_040220"/>
<evidence type="ECO:0000256" key="3">
    <source>
        <dbReference type="ARBA" id="ARBA00022771"/>
    </source>
</evidence>
<evidence type="ECO:0000256" key="1">
    <source>
        <dbReference type="ARBA" id="ARBA00022468"/>
    </source>
</evidence>
<accession>A0A6A5C7J4</accession>
<dbReference type="VEuPathDB" id="AmoebaDB:FDP41_012407"/>
<evidence type="ECO:0000313" key="8">
    <source>
        <dbReference type="EMBL" id="KAF0981750.1"/>
    </source>
</evidence>
<dbReference type="RefSeq" id="XP_044566463.1">
    <property type="nucleotide sequence ID" value="XM_044702924.1"/>
</dbReference>
<dbReference type="PANTHER" id="PTHR45686">
    <property type="entry name" value="ADP-RIBOSYLATION FACTOR GTPASE ACTIVATING PROTEIN 3, ISOFORM H-RELATED"/>
    <property type="match status" value="1"/>
</dbReference>
<dbReference type="VEuPathDB" id="AmoebaDB:NF0071480"/>
<feature type="region of interest" description="Disordered" evidence="6">
    <location>
        <begin position="127"/>
        <end position="159"/>
    </location>
</feature>
<name>A0A6A5C7J4_NAEFO</name>
<evidence type="ECO:0000259" key="7">
    <source>
        <dbReference type="PROSITE" id="PS50115"/>
    </source>
</evidence>
<protein>
    <recommendedName>
        <fullName evidence="7">Arf-GAP domain-containing protein</fullName>
    </recommendedName>
</protein>
<reference evidence="8 9" key="1">
    <citation type="journal article" date="2019" name="Sci. Rep.">
        <title>Nanopore sequencing improves the draft genome of the human pathogenic amoeba Naegleria fowleri.</title>
        <authorList>
            <person name="Liechti N."/>
            <person name="Schurch N."/>
            <person name="Bruggmann R."/>
            <person name="Wittwer M."/>
        </authorList>
    </citation>
    <scope>NUCLEOTIDE SEQUENCE [LARGE SCALE GENOMIC DNA]</scope>
    <source>
        <strain evidence="8 9">ATCC 30894</strain>
    </source>
</reference>
<comment type="caution">
    <text evidence="8">The sequence shown here is derived from an EMBL/GenBank/DDBJ whole genome shotgun (WGS) entry which is preliminary data.</text>
</comment>
<evidence type="ECO:0000256" key="5">
    <source>
        <dbReference type="PROSITE-ProRule" id="PRU00288"/>
    </source>
</evidence>
<dbReference type="SUPFAM" id="SSF57863">
    <property type="entry name" value="ArfGap/RecO-like zinc finger"/>
    <property type="match status" value="1"/>
</dbReference>